<evidence type="ECO:0000313" key="3">
    <source>
        <dbReference type="Proteomes" id="UP000053392"/>
    </source>
</evidence>
<organism evidence="2 3">
    <name type="scientific">Cryptococcus deuterogattii Ram5</name>
    <dbReference type="NCBI Taxonomy" id="1296110"/>
    <lineage>
        <taxon>Eukaryota</taxon>
        <taxon>Fungi</taxon>
        <taxon>Dikarya</taxon>
        <taxon>Basidiomycota</taxon>
        <taxon>Agaricomycotina</taxon>
        <taxon>Tremellomycetes</taxon>
        <taxon>Tremellales</taxon>
        <taxon>Cryptococcaceae</taxon>
        <taxon>Cryptococcus</taxon>
        <taxon>Cryptococcus gattii species complex</taxon>
    </lineage>
</organism>
<evidence type="ECO:0000313" key="2">
    <source>
        <dbReference type="EMBL" id="KIR38223.1"/>
    </source>
</evidence>
<dbReference type="AlphaFoldDB" id="A0A0D0TRS3"/>
<dbReference type="OrthoDB" id="2565130at2759"/>
<feature type="compositionally biased region" description="Basic and acidic residues" evidence="1">
    <location>
        <begin position="339"/>
        <end position="348"/>
    </location>
</feature>
<gene>
    <name evidence="2" type="ORF">I313_05795</name>
</gene>
<feature type="compositionally biased region" description="Basic and acidic residues" evidence="1">
    <location>
        <begin position="357"/>
        <end position="374"/>
    </location>
</feature>
<evidence type="ECO:0000256" key="1">
    <source>
        <dbReference type="SAM" id="MobiDB-lite"/>
    </source>
</evidence>
<feature type="region of interest" description="Disordered" evidence="1">
    <location>
        <begin position="339"/>
        <end position="384"/>
    </location>
</feature>
<proteinExistence type="predicted"/>
<dbReference type="HOGENOM" id="CLU_031203_0_0_1"/>
<keyword evidence="3" id="KW-1185">Reference proteome</keyword>
<accession>A0A0D0TRS3</accession>
<dbReference type="EMBL" id="KN847911">
    <property type="protein sequence ID" value="KIR38223.1"/>
    <property type="molecule type" value="Genomic_DNA"/>
</dbReference>
<dbReference type="Proteomes" id="UP000053392">
    <property type="component" value="Unassembled WGS sequence"/>
</dbReference>
<reference evidence="2 3" key="1">
    <citation type="submission" date="2015-01" db="EMBL/GenBank/DDBJ databases">
        <title>The Genome Sequence of Cryptococcus gattii Ram5.</title>
        <authorList>
            <consortium name="The Broad Institute Genomics Platform"/>
            <person name="Cuomo C."/>
            <person name="Litvintseva A."/>
            <person name="Chen Y."/>
            <person name="Heitman J."/>
            <person name="Sun S."/>
            <person name="Springer D."/>
            <person name="Dromer F."/>
            <person name="Young S."/>
            <person name="Zeng Q."/>
            <person name="Gargeya S."/>
            <person name="Abouelleil A."/>
            <person name="Alvarado L."/>
            <person name="Chapman S.B."/>
            <person name="Gainer-Dewar J."/>
            <person name="Goldberg J."/>
            <person name="Griggs A."/>
            <person name="Gujja S."/>
            <person name="Hansen M."/>
            <person name="Howarth C."/>
            <person name="Imamovic A."/>
            <person name="Larimer J."/>
            <person name="Murphy C."/>
            <person name="Naylor J."/>
            <person name="Pearson M."/>
            <person name="Priest M."/>
            <person name="Roberts A."/>
            <person name="Saif S."/>
            <person name="Shea T."/>
            <person name="Sykes S."/>
            <person name="Wortman J."/>
            <person name="Nusbaum C."/>
            <person name="Birren B."/>
        </authorList>
    </citation>
    <scope>NUCLEOTIDE SEQUENCE [LARGE SCALE GENOMIC DNA]</scope>
    <source>
        <strain evidence="2 3">Ram5</strain>
    </source>
</reference>
<name>A0A0D0TRS3_9TREE</name>
<feature type="region of interest" description="Disordered" evidence="1">
    <location>
        <begin position="502"/>
        <end position="525"/>
    </location>
</feature>
<sequence>MHSPPPNTPLTLRAILLTSSSLPSEPQLPSIRFRITPHFLVPDSIVSPLINSYNIGHCVETIVPVGGKVEVGLTVDEESLAECGIEYEKPSSRVMRGVTESLRLNAQSLSLSTIAPIAQSRLDRSTFLLTPLSSTPSKNLLLTHMIPTGHPICYLKRLEIHCSWTMTRTGGALKRPVEDAEYEDGQAQEEIIDDLMVLDDHGLVVPDQTGSNEEDDGKIKLLPKDQTVCNWLDHLIRNACQKLLLKHFLRYLILLSSGPKAYYYVRRFPLIFDGRLTETLPKYILPSQLLSSVPHFARLSTAYDTSLHQKIGEIMKKMTRQQQEFLSFKLDQTVNLPARKDRKLEAAQRRQKRLKQAKQDRDQLHRTPKEKGSPEDEDDATIGINRRKESYLEQLNASMDASDNHTMRRDERKTSRIIGDAIGLICRSDFEMKRNRGGKLSAAGTKFQYPTDDTHPSLPISDAQLFLTSCANSNSASDTSRDESFIENALENKLSYEILVDDQEEGPPMRQKNTESFAEQQEDEDEDVDVVFIVDDDQDDDDLLPIESWPLEGSPKPRVVLHHNQSKGAAVVLRVQCFEEDTIMVDGDKTMDFGSLELEATFVDQKQSW</sequence>
<protein>
    <submittedName>
        <fullName evidence="2">Uncharacterized protein</fullName>
    </submittedName>
</protein>